<evidence type="ECO:0000256" key="4">
    <source>
        <dbReference type="ARBA" id="ARBA00023136"/>
    </source>
</evidence>
<keyword evidence="3" id="KW-0732">Signal</keyword>
<comment type="caution">
    <text evidence="7">The sequence shown here is derived from an EMBL/GenBank/DDBJ whole genome shotgun (WGS) entry which is preliminary data.</text>
</comment>
<evidence type="ECO:0000256" key="5">
    <source>
        <dbReference type="ARBA" id="ARBA00023237"/>
    </source>
</evidence>
<dbReference type="PANTHER" id="PTHR12815:SF47">
    <property type="entry name" value="TRANSLOCATION AND ASSEMBLY MODULE SUBUNIT TAMA"/>
    <property type="match status" value="1"/>
</dbReference>
<evidence type="ECO:0000259" key="6">
    <source>
        <dbReference type="Pfam" id="PF01103"/>
    </source>
</evidence>
<comment type="subcellular location">
    <subcellularLocation>
        <location evidence="1">Membrane</location>
    </subcellularLocation>
</comment>
<dbReference type="InterPro" id="IPR000184">
    <property type="entry name" value="Bac_surfAg_D15"/>
</dbReference>
<dbReference type="PANTHER" id="PTHR12815">
    <property type="entry name" value="SORTING AND ASSEMBLY MACHINERY SAMM50 PROTEIN FAMILY MEMBER"/>
    <property type="match status" value="1"/>
</dbReference>
<dbReference type="Pfam" id="PF01103">
    <property type="entry name" value="Omp85"/>
    <property type="match status" value="1"/>
</dbReference>
<keyword evidence="5" id="KW-0998">Cell outer membrane</keyword>
<evidence type="ECO:0000256" key="2">
    <source>
        <dbReference type="ARBA" id="ARBA00022692"/>
    </source>
</evidence>
<dbReference type="InterPro" id="IPR039910">
    <property type="entry name" value="D15-like"/>
</dbReference>
<dbReference type="Gene3D" id="2.40.160.50">
    <property type="entry name" value="membrane protein fhac: a member of the omp85/tpsb transporter family"/>
    <property type="match status" value="1"/>
</dbReference>
<organism evidence="7">
    <name type="scientific">marine sediment metagenome</name>
    <dbReference type="NCBI Taxonomy" id="412755"/>
    <lineage>
        <taxon>unclassified sequences</taxon>
        <taxon>metagenomes</taxon>
        <taxon>ecological metagenomes</taxon>
    </lineage>
</organism>
<keyword evidence="4" id="KW-0472">Membrane</keyword>
<proteinExistence type="predicted"/>
<evidence type="ECO:0000256" key="1">
    <source>
        <dbReference type="ARBA" id="ARBA00004370"/>
    </source>
</evidence>
<dbReference type="GO" id="GO:0019867">
    <property type="term" value="C:outer membrane"/>
    <property type="evidence" value="ECO:0007669"/>
    <property type="project" value="InterPro"/>
</dbReference>
<evidence type="ECO:0000313" key="7">
    <source>
        <dbReference type="EMBL" id="GAF84715.1"/>
    </source>
</evidence>
<dbReference type="AlphaFoldDB" id="X0U876"/>
<dbReference type="EMBL" id="BARS01003613">
    <property type="protein sequence ID" value="GAF84715.1"/>
    <property type="molecule type" value="Genomic_DNA"/>
</dbReference>
<name>X0U876_9ZZZZ</name>
<accession>X0U876</accession>
<feature type="non-terminal residue" evidence="7">
    <location>
        <position position="1"/>
    </location>
</feature>
<protein>
    <recommendedName>
        <fullName evidence="6">Bacterial surface antigen (D15) domain-containing protein</fullName>
    </recommendedName>
</protein>
<sequence>LRLKAEFGASRREYDLSFTEPWIFGYPLSFGIDGYSRVRERSGTTGYSYDEERRGGDIRLGKEFTELVRADLMYKLESVDISNVPDDASLDLRDEMGKNTISSLLLGITRDSRDNIYNPTKGLVLFASGELAGGPLGQDKDFFKVMGTVDFYKTLVRKLLWELKLIAAAADSYDDTDTLPVYERFYAGGTNTIRGFKERTVGPKDSSGEPVGGESALYGTCELTYPLFRLIKVATFCDFGNVWEKLGDFASGDFKYSVGLGLRVKTPMGPVKLDYGYPLTVDAGEEKEGRFHFSMTRGF</sequence>
<keyword evidence="2" id="KW-0812">Transmembrane</keyword>
<gene>
    <name evidence="7" type="ORF">S01H1_07004</name>
</gene>
<evidence type="ECO:0000256" key="3">
    <source>
        <dbReference type="ARBA" id="ARBA00022729"/>
    </source>
</evidence>
<reference evidence="7" key="1">
    <citation type="journal article" date="2014" name="Front. Microbiol.">
        <title>High frequency of phylogenetically diverse reductive dehalogenase-homologous genes in deep subseafloor sedimentary metagenomes.</title>
        <authorList>
            <person name="Kawai M."/>
            <person name="Futagami T."/>
            <person name="Toyoda A."/>
            <person name="Takaki Y."/>
            <person name="Nishi S."/>
            <person name="Hori S."/>
            <person name="Arai W."/>
            <person name="Tsubouchi T."/>
            <person name="Morono Y."/>
            <person name="Uchiyama I."/>
            <person name="Ito T."/>
            <person name="Fujiyama A."/>
            <person name="Inagaki F."/>
            <person name="Takami H."/>
        </authorList>
    </citation>
    <scope>NUCLEOTIDE SEQUENCE</scope>
    <source>
        <strain evidence="7">Expedition CK06-06</strain>
    </source>
</reference>
<feature type="domain" description="Bacterial surface antigen (D15)" evidence="6">
    <location>
        <begin position="2"/>
        <end position="295"/>
    </location>
</feature>